<evidence type="ECO:0000313" key="2">
    <source>
        <dbReference type="EMBL" id="MEQ2213073.1"/>
    </source>
</evidence>
<proteinExistence type="predicted"/>
<feature type="non-terminal residue" evidence="2">
    <location>
        <position position="1"/>
    </location>
</feature>
<feature type="region of interest" description="Disordered" evidence="1">
    <location>
        <begin position="1"/>
        <end position="38"/>
    </location>
</feature>
<sequence length="93" mass="9831">DSDPDDDPTSGAVVRGSAQPGGREEERSKEGGVSVEPGADDLLMEATRMQLDALFRYSITGDSAYLLAPQRPLMMAQNEDGDTSVKTSSPADV</sequence>
<gene>
    <name evidence="2" type="ORF">XENOCAPTIV_009322</name>
</gene>
<keyword evidence="3" id="KW-1185">Reference proteome</keyword>
<comment type="caution">
    <text evidence="2">The sequence shown here is derived from an EMBL/GenBank/DDBJ whole genome shotgun (WGS) entry which is preliminary data.</text>
</comment>
<reference evidence="2 3" key="1">
    <citation type="submission" date="2021-06" db="EMBL/GenBank/DDBJ databases">
        <authorList>
            <person name="Palmer J.M."/>
        </authorList>
    </citation>
    <scope>NUCLEOTIDE SEQUENCE [LARGE SCALE GENOMIC DNA]</scope>
    <source>
        <strain evidence="2 3">XC_2019</strain>
        <tissue evidence="2">Muscle</tissue>
    </source>
</reference>
<accession>A0ABV0RZX4</accession>
<organism evidence="2 3">
    <name type="scientific">Xenoophorus captivus</name>
    <dbReference type="NCBI Taxonomy" id="1517983"/>
    <lineage>
        <taxon>Eukaryota</taxon>
        <taxon>Metazoa</taxon>
        <taxon>Chordata</taxon>
        <taxon>Craniata</taxon>
        <taxon>Vertebrata</taxon>
        <taxon>Euteleostomi</taxon>
        <taxon>Actinopterygii</taxon>
        <taxon>Neopterygii</taxon>
        <taxon>Teleostei</taxon>
        <taxon>Neoteleostei</taxon>
        <taxon>Acanthomorphata</taxon>
        <taxon>Ovalentaria</taxon>
        <taxon>Atherinomorphae</taxon>
        <taxon>Cyprinodontiformes</taxon>
        <taxon>Goodeidae</taxon>
        <taxon>Xenoophorus</taxon>
    </lineage>
</organism>
<evidence type="ECO:0000313" key="3">
    <source>
        <dbReference type="Proteomes" id="UP001434883"/>
    </source>
</evidence>
<dbReference type="Proteomes" id="UP001434883">
    <property type="component" value="Unassembled WGS sequence"/>
</dbReference>
<dbReference type="EMBL" id="JAHRIN010060929">
    <property type="protein sequence ID" value="MEQ2213073.1"/>
    <property type="molecule type" value="Genomic_DNA"/>
</dbReference>
<evidence type="ECO:0000256" key="1">
    <source>
        <dbReference type="SAM" id="MobiDB-lite"/>
    </source>
</evidence>
<protein>
    <submittedName>
        <fullName evidence="2">Uncharacterized protein</fullName>
    </submittedName>
</protein>
<name>A0ABV0RZX4_9TELE</name>